<protein>
    <submittedName>
        <fullName evidence="1">Uncharacterized protein</fullName>
    </submittedName>
</protein>
<dbReference type="EMBL" id="BMAV01007632">
    <property type="protein sequence ID" value="GFY50663.1"/>
    <property type="molecule type" value="Genomic_DNA"/>
</dbReference>
<name>A0A8X6XBI2_9ARAC</name>
<sequence length="114" mass="13339">MDSAGYFQMTGENLHSEIKALFTRRENFAWVITQMKLKILTGCMNRRNMFTKRLETFNVFMSNLKGENTDAWLLPDYDQAQTPLLGSDRYVSKTFWIFSDISLINTNAEMISYD</sequence>
<evidence type="ECO:0000313" key="2">
    <source>
        <dbReference type="Proteomes" id="UP000886998"/>
    </source>
</evidence>
<proteinExistence type="predicted"/>
<dbReference type="Proteomes" id="UP000886998">
    <property type="component" value="Unassembled WGS sequence"/>
</dbReference>
<accession>A0A8X6XBI2</accession>
<gene>
    <name evidence="1" type="ORF">TNIN_342691</name>
</gene>
<dbReference type="AlphaFoldDB" id="A0A8X6XBI2"/>
<comment type="caution">
    <text evidence="1">The sequence shown here is derived from an EMBL/GenBank/DDBJ whole genome shotgun (WGS) entry which is preliminary data.</text>
</comment>
<reference evidence="1" key="1">
    <citation type="submission" date="2020-08" db="EMBL/GenBank/DDBJ databases">
        <title>Multicomponent nature underlies the extraordinary mechanical properties of spider dragline silk.</title>
        <authorList>
            <person name="Kono N."/>
            <person name="Nakamura H."/>
            <person name="Mori M."/>
            <person name="Yoshida Y."/>
            <person name="Ohtoshi R."/>
            <person name="Malay A.D."/>
            <person name="Moran D.A.P."/>
            <person name="Tomita M."/>
            <person name="Numata K."/>
            <person name="Arakawa K."/>
        </authorList>
    </citation>
    <scope>NUCLEOTIDE SEQUENCE</scope>
</reference>
<keyword evidence="2" id="KW-1185">Reference proteome</keyword>
<organism evidence="1 2">
    <name type="scientific">Trichonephila inaurata madagascariensis</name>
    <dbReference type="NCBI Taxonomy" id="2747483"/>
    <lineage>
        <taxon>Eukaryota</taxon>
        <taxon>Metazoa</taxon>
        <taxon>Ecdysozoa</taxon>
        <taxon>Arthropoda</taxon>
        <taxon>Chelicerata</taxon>
        <taxon>Arachnida</taxon>
        <taxon>Araneae</taxon>
        <taxon>Araneomorphae</taxon>
        <taxon>Entelegynae</taxon>
        <taxon>Araneoidea</taxon>
        <taxon>Nephilidae</taxon>
        <taxon>Trichonephila</taxon>
        <taxon>Trichonephila inaurata</taxon>
    </lineage>
</organism>
<evidence type="ECO:0000313" key="1">
    <source>
        <dbReference type="EMBL" id="GFY50663.1"/>
    </source>
</evidence>